<dbReference type="InterPro" id="IPR059177">
    <property type="entry name" value="GH29D-like_dom"/>
</dbReference>
<dbReference type="Pfam" id="PF01551">
    <property type="entry name" value="Peptidase_M23"/>
    <property type="match status" value="1"/>
</dbReference>
<feature type="transmembrane region" description="Helical" evidence="2">
    <location>
        <begin position="1172"/>
        <end position="1192"/>
    </location>
</feature>
<dbReference type="CDD" id="cd12797">
    <property type="entry name" value="M23_peptidase"/>
    <property type="match status" value="1"/>
</dbReference>
<dbReference type="Proteomes" id="UP000034119">
    <property type="component" value="Unassembled WGS sequence"/>
</dbReference>
<reference evidence="5 6" key="1">
    <citation type="journal article" date="2015" name="Nature">
        <title>rRNA introns, odd ribosomes, and small enigmatic genomes across a large radiation of phyla.</title>
        <authorList>
            <person name="Brown C.T."/>
            <person name="Hug L.A."/>
            <person name="Thomas B.C."/>
            <person name="Sharon I."/>
            <person name="Castelle C.J."/>
            <person name="Singh A."/>
            <person name="Wilkins M.J."/>
            <person name="Williams K.H."/>
            <person name="Banfield J.F."/>
        </authorList>
    </citation>
    <scope>NUCLEOTIDE SEQUENCE [LARGE SCALE GENOMIC DNA]</scope>
</reference>
<evidence type="ECO:0000256" key="2">
    <source>
        <dbReference type="SAM" id="Phobius"/>
    </source>
</evidence>
<dbReference type="Gene3D" id="3.30.1920.20">
    <property type="match status" value="1"/>
</dbReference>
<feature type="domain" description="M23ase beta-sheet core" evidence="3">
    <location>
        <begin position="51"/>
        <end position="170"/>
    </location>
</feature>
<evidence type="ECO:0000259" key="4">
    <source>
        <dbReference type="Pfam" id="PF13290"/>
    </source>
</evidence>
<evidence type="ECO:0000313" key="5">
    <source>
        <dbReference type="EMBL" id="KKW06182.1"/>
    </source>
</evidence>
<protein>
    <submittedName>
        <fullName evidence="5">Fibronectin type III domain protein</fullName>
    </submittedName>
</protein>
<dbReference type="EMBL" id="LCPW01000002">
    <property type="protein sequence ID" value="KKW06182.1"/>
    <property type="molecule type" value="Genomic_DNA"/>
</dbReference>
<evidence type="ECO:0000259" key="3">
    <source>
        <dbReference type="Pfam" id="PF01551"/>
    </source>
</evidence>
<dbReference type="AlphaFoldDB" id="A0A0G1XUD0"/>
<dbReference type="InterPro" id="IPR011055">
    <property type="entry name" value="Dup_hybrid_motif"/>
</dbReference>
<dbReference type="PANTHER" id="PTHR21666:SF270">
    <property type="entry name" value="MUREIN HYDROLASE ACTIVATOR ENVC"/>
    <property type="match status" value="1"/>
</dbReference>
<dbReference type="InterPro" id="IPR016047">
    <property type="entry name" value="M23ase_b-sheet_dom"/>
</dbReference>
<accession>A0A0G1XUD0</accession>
<sequence>MCKVIRKYIRQSLALSLVFLQFVTSSVFAGFLYLPFNKFYEPVGYVNSYPGHTGTDYRGSGYGTPVYAAYEGTVVAVKETENDGCDITRTQQLRWGNYVKIDHQVGSTKYRTEYWHLKQNGVVVSVGKKVKTGDLIAYVSNSGLTSGFDCAARFDLPYGAYYHLHFEVKKWNGNGWIVLNPYSGGPGWLWSTNPPKAATQAGPTPCTYSVGQDSSRKSLFEQAYNRNGGRNSLSCPSGPTYWWKAGSNWVVRQDFPSAAIIQHEGVADTSAFVVKGGIWSYYKSHATLGAPISDQFQNPYGRQQNNFKKGFIFLNSGGSAVPVVYGNWYWITKGEDSSLNASFVDAEGGGVQLILEGLGGSGGWVSGAAVAKEVSGVEITPETVLVWEQYDKKHSLHFAFTITDSRGESHNLTYSANASNVWGNQGYVPLRDPDSSGSYPAVYDNWEIFSRNIFDDYRSEWGADPVLVTRMRVSHYIHDSWVGDKGGTVQNIIFDYEAPVTELEVVPDFPDGGDGWYISPPFISLTATDDASGIARTEYDLGLGWQLYSTPFLIEQEGDVTLMYRSVDLAGRTEVNQAALFKIDTANPETNASIIGPQYEDEEGQIYISGQTKIELYAVDETSGVFGTAYSDSYNGAEAEEKIYDSALSLEGQDGRHTVSYQSIDNAGNQEELKQSDFYLDSTPPVSEDDSDGQWHNRDVIIVITSQDPEALDGTSGSGIQRLVYGGSQAGEISENSAQVTFSEEGILELRYQAFDNVGNEEQEKQTQPVKIDKTPPEITGFPTENPNENNWYNNDVTIHFEAEDQKGLSGLEFVSLDLLVSQEGFGQDFVGFATDNAGNTGTAVVEGINIDKTQPESQLLQLDQYYNYLPLELSYIFTDNLSDVERTRLYKRSNSEEEWEYHGGSSRSAGEPFSVNTLEEGYWEFSSVAVDFAGNIEGLPLSADTSITYDVTAPVTNFILQGLSGLNAWYVSPVYIELLSIDNLSGIDKTLYLAGDSNPVTYQDEIEFLDGSYSLGFWSLDNAGNEEIQQVLNFKIDTITPQAPAPSIAGGNFVTGEKLSISLSGEEGTQLYYSIDGSGPLLYVDSFLISSNTNLTAYALDDAGNQSGTYTWFFTFSPSFNLTSPNESLVQAAAQLYPVAAEDKSEIAFRNEDGEIKGIQTGEYVGGNSKFYYVPLLLLLSAVLLLLRKILQLVHR</sequence>
<evidence type="ECO:0000256" key="1">
    <source>
        <dbReference type="SAM" id="MobiDB-lite"/>
    </source>
</evidence>
<dbReference type="GO" id="GO:0004222">
    <property type="term" value="F:metalloendopeptidase activity"/>
    <property type="evidence" value="ECO:0007669"/>
    <property type="project" value="TreeGrafter"/>
</dbReference>
<dbReference type="InterPro" id="IPR050570">
    <property type="entry name" value="Cell_wall_metabolism_enzyme"/>
</dbReference>
<dbReference type="PATRIC" id="fig|1618342.3.peg.80"/>
<feature type="region of interest" description="Disordered" evidence="1">
    <location>
        <begin position="760"/>
        <end position="788"/>
    </location>
</feature>
<name>A0A0G1XUD0_9BACT</name>
<feature type="domain" description="GH29D-like beta-sandwich" evidence="4">
    <location>
        <begin position="1050"/>
        <end position="1112"/>
    </location>
</feature>
<dbReference type="InterPro" id="IPR058094">
    <property type="entry name" value="Ig-like_OmpL47-like"/>
</dbReference>
<organism evidence="5 6">
    <name type="scientific">candidate division CPR1 bacterium GW2011_GWC1_49_13</name>
    <dbReference type="NCBI Taxonomy" id="1618342"/>
    <lineage>
        <taxon>Bacteria</taxon>
        <taxon>candidate division CPR1</taxon>
    </lineage>
</organism>
<keyword evidence="2" id="KW-0472">Membrane</keyword>
<evidence type="ECO:0000313" key="6">
    <source>
        <dbReference type="Proteomes" id="UP000034119"/>
    </source>
</evidence>
<dbReference type="Gene3D" id="2.70.70.10">
    <property type="entry name" value="Glucose Permease (Domain IIA)"/>
    <property type="match status" value="1"/>
</dbReference>
<dbReference type="Pfam" id="PF13290">
    <property type="entry name" value="CHB_HEX_C_1"/>
    <property type="match status" value="1"/>
</dbReference>
<keyword evidence="2" id="KW-0812">Transmembrane</keyword>
<dbReference type="SUPFAM" id="SSF51261">
    <property type="entry name" value="Duplicated hybrid motif"/>
    <property type="match status" value="1"/>
</dbReference>
<comment type="caution">
    <text evidence="5">The sequence shown here is derived from an EMBL/GenBank/DDBJ whole genome shotgun (WGS) entry which is preliminary data.</text>
</comment>
<dbReference type="NCBIfam" id="NF047446">
    <property type="entry name" value="barrel_OmpL47"/>
    <property type="match status" value="1"/>
</dbReference>
<dbReference type="PANTHER" id="PTHR21666">
    <property type="entry name" value="PEPTIDASE-RELATED"/>
    <property type="match status" value="1"/>
</dbReference>
<keyword evidence="2" id="KW-1133">Transmembrane helix</keyword>
<proteinExistence type="predicted"/>
<dbReference type="STRING" id="1618342.UY40_C0002G0032"/>
<gene>
    <name evidence="5" type="ORF">UY40_C0002G0032</name>
</gene>